<sequence>MDLQRLARKLIDLGAPTIGRLLADNAAAIAGDVAGMIPLPIPFKETAIRYALQRAGAALGADIASPAELEAALDATPPAEAAAKLAPIEAGLAAMVEVERERIRAEAEVARVQVAEVNASIRAEAATRDGWWGTWRTILAYELALECPAWAALMMWAIVAGRIADLVAAASLLSVWWGARFGILGVHVWTGSHERQTAITGQPIPGVVGALAGAIKARR</sequence>
<protein>
    <submittedName>
        <fullName evidence="1">Uncharacterized protein</fullName>
    </submittedName>
</protein>
<organism evidence="1 2">
    <name type="scientific">Blastochloris tepida</name>
    <dbReference type="NCBI Taxonomy" id="2233851"/>
    <lineage>
        <taxon>Bacteria</taxon>
        <taxon>Pseudomonadati</taxon>
        <taxon>Pseudomonadota</taxon>
        <taxon>Alphaproteobacteria</taxon>
        <taxon>Hyphomicrobiales</taxon>
        <taxon>Blastochloridaceae</taxon>
        <taxon>Blastochloris</taxon>
    </lineage>
</organism>
<name>A0A348G1G1_9HYPH</name>
<dbReference type="OrthoDB" id="8137755at2"/>
<dbReference type="RefSeq" id="WP_126400142.1">
    <property type="nucleotide sequence ID" value="NZ_AP018907.1"/>
</dbReference>
<reference evidence="1 2" key="1">
    <citation type="submission" date="2018-08" db="EMBL/GenBank/DDBJ databases">
        <title>Complete genome sequencing of Blastochloris tepida GI.</title>
        <authorList>
            <person name="Tsukatani Y."/>
            <person name="Mori H."/>
        </authorList>
    </citation>
    <scope>NUCLEOTIDE SEQUENCE [LARGE SCALE GENOMIC DNA]</scope>
    <source>
        <strain evidence="1 2">GI</strain>
    </source>
</reference>
<evidence type="ECO:0000313" key="1">
    <source>
        <dbReference type="EMBL" id="BBF93394.1"/>
    </source>
</evidence>
<dbReference type="AlphaFoldDB" id="A0A348G1G1"/>
<accession>A0A348G1G1</accession>
<dbReference type="EMBL" id="AP018907">
    <property type="protein sequence ID" value="BBF93394.1"/>
    <property type="molecule type" value="Genomic_DNA"/>
</dbReference>
<dbReference type="KEGG" id="blag:BLTE_20790"/>
<keyword evidence="2" id="KW-1185">Reference proteome</keyword>
<evidence type="ECO:0000313" key="2">
    <source>
        <dbReference type="Proteomes" id="UP000266934"/>
    </source>
</evidence>
<gene>
    <name evidence="1" type="ORF">BLTE_20790</name>
</gene>
<dbReference type="Proteomes" id="UP000266934">
    <property type="component" value="Chromosome"/>
</dbReference>
<proteinExistence type="predicted"/>